<comment type="caution">
    <text evidence="1">The sequence shown here is derived from an EMBL/GenBank/DDBJ whole genome shotgun (WGS) entry which is preliminary data.</text>
</comment>
<dbReference type="EMBL" id="BOMN01000113">
    <property type="protein sequence ID" value="GIE24875.1"/>
    <property type="molecule type" value="Genomic_DNA"/>
</dbReference>
<proteinExistence type="predicted"/>
<dbReference type="Proteomes" id="UP000603200">
    <property type="component" value="Unassembled WGS sequence"/>
</dbReference>
<reference evidence="1 2" key="1">
    <citation type="submission" date="2021-01" db="EMBL/GenBank/DDBJ databases">
        <title>Whole genome shotgun sequence of Actinoplanes humidus NBRC 14915.</title>
        <authorList>
            <person name="Komaki H."/>
            <person name="Tamura T."/>
        </authorList>
    </citation>
    <scope>NUCLEOTIDE SEQUENCE [LARGE SCALE GENOMIC DNA]</scope>
    <source>
        <strain evidence="1 2">NBRC 14915</strain>
    </source>
</reference>
<evidence type="ECO:0000313" key="2">
    <source>
        <dbReference type="Proteomes" id="UP000603200"/>
    </source>
</evidence>
<evidence type="ECO:0000313" key="1">
    <source>
        <dbReference type="EMBL" id="GIE24875.1"/>
    </source>
</evidence>
<gene>
    <name evidence="1" type="ORF">Ahu01nite_079770</name>
</gene>
<protein>
    <submittedName>
        <fullName evidence="1">Uncharacterized protein</fullName>
    </submittedName>
</protein>
<keyword evidence="2" id="KW-1185">Reference proteome</keyword>
<name>A0ABQ4A1Z0_9ACTN</name>
<sequence length="154" mass="16596">MPVREADLVSSLVCELADLSEFIAVTASAARYADDVDMTGIEPAGACNNGCAAHCLNPHMALPLLDAAARAEPTGDDLTARTDRAQAVRKTAGHLGPPHAVHRRLREEVRVRQKRVGRQTLDDRLVGACSDRRAEEGRSGDSALELPDRLHLLN</sequence>
<accession>A0ABQ4A1Z0</accession>
<dbReference type="RefSeq" id="WP_203841862.1">
    <property type="nucleotide sequence ID" value="NZ_BAAATV010000001.1"/>
</dbReference>
<organism evidence="1 2">
    <name type="scientific">Winogradskya humida</name>
    <dbReference type="NCBI Taxonomy" id="113566"/>
    <lineage>
        <taxon>Bacteria</taxon>
        <taxon>Bacillati</taxon>
        <taxon>Actinomycetota</taxon>
        <taxon>Actinomycetes</taxon>
        <taxon>Micromonosporales</taxon>
        <taxon>Micromonosporaceae</taxon>
        <taxon>Winogradskya</taxon>
    </lineage>
</organism>